<evidence type="ECO:0000313" key="2">
    <source>
        <dbReference type="Proteomes" id="UP000241421"/>
    </source>
</evidence>
<keyword evidence="2" id="KW-1185">Reference proteome</keyword>
<dbReference type="EMBL" id="PXWF02000121">
    <property type="protein sequence ID" value="PWF49037.1"/>
    <property type="molecule type" value="Genomic_DNA"/>
</dbReference>
<dbReference type="Proteomes" id="UP000241421">
    <property type="component" value="Unassembled WGS sequence"/>
</dbReference>
<organism evidence="1 2">
    <name type="scientific">Massilia glaciei</name>
    <dbReference type="NCBI Taxonomy" id="1524097"/>
    <lineage>
        <taxon>Bacteria</taxon>
        <taxon>Pseudomonadati</taxon>
        <taxon>Pseudomonadota</taxon>
        <taxon>Betaproteobacteria</taxon>
        <taxon>Burkholderiales</taxon>
        <taxon>Oxalobacteraceae</taxon>
        <taxon>Telluria group</taxon>
        <taxon>Massilia</taxon>
    </lineage>
</organism>
<dbReference type="RefSeq" id="WP_106757123.1">
    <property type="nucleotide sequence ID" value="NZ_PXWF02000121.1"/>
</dbReference>
<reference evidence="1 2" key="1">
    <citation type="submission" date="2018-04" db="EMBL/GenBank/DDBJ databases">
        <title>Massilia violaceinigra sp. nov., a novel purple-pigmented bacterium isolated from Tianshan glacier, Xinjiang, China.</title>
        <authorList>
            <person name="Wang H."/>
        </authorList>
    </citation>
    <scope>NUCLEOTIDE SEQUENCE [LARGE SCALE GENOMIC DNA]</scope>
    <source>
        <strain evidence="1 2">B448-2</strain>
    </source>
</reference>
<evidence type="ECO:0000313" key="1">
    <source>
        <dbReference type="EMBL" id="PWF49037.1"/>
    </source>
</evidence>
<sequence length="820" mass="88456">MSLRLLYRLAVSLLILGAAALLAGRFWSQQPSRSKLGTDFRALAELAEPSRGSVLRVAGPGVEYTLPAATRTVRILTNASLGSLEAARAQRRAEPDKRWRYAIGIEELDGAGKTLRRRVHHLRRELVEVELPGGLRGTGSFYLENGAATPLPVAMLRLDLSGLDQLARLRVRLVGADAGIADVLVRVALPAPATRRGVEATWNRMSDGQRQKLARSNVFPPGLLSEDERRNLIESRWRPLGPSSEAPARDIYVLSGDEVGAPVDPEVPATLATGPSRVVSVQLPERGGEVRIVLEALDARQRFPARVALRWIGHSAFERRAATHQWQGGRFETTGKFGGGWLELHADREASVRIWLVGRDAQTEITPPLEYLRAWSAHNDSPLEFALSHAGGMPTPLRLTLRRLAAAQTRLSDAPVQVSFLGGGGELRHVASVKLRPVASRHDAPSPDGTGMRVSDPVEAFFNVPPGVRRIRIAAADPVLANAFVRPADLARAVRTPEDATAPEAAQTAVPAWFALQPLDHDARILNGASDVLTVQGRPPEDRPELAAGRYRWEDFDPVDDGAARVFLAPREAGVPERADAVGTTFRPISRDARVTIVAEPGHASARPRIAWAAENPGALRYTVLVDGREWARGAASGIAGEFTLPALAPGAHRIEIAASRQVRWYASHLARGAPWIRRSAYRFDQPLAFDIERTSGAAEFVAVRLFRPAGARTRMTVRASIAAPGPAGGIGPHPGWLFAERVHDVRPSGELALPVAETAGAKTDAGMPFFIPIPDGAPRGRYRVTLTPEGGTAWVALSRVNLGAGAKPKLILESASDAD</sequence>
<gene>
    <name evidence="1" type="ORF">C7C56_009150</name>
</gene>
<proteinExistence type="predicted"/>
<name>A0A2U2HNG1_9BURK</name>
<dbReference type="AlphaFoldDB" id="A0A2U2HNG1"/>
<comment type="caution">
    <text evidence="1">The sequence shown here is derived from an EMBL/GenBank/DDBJ whole genome shotgun (WGS) entry which is preliminary data.</text>
</comment>
<accession>A0A2U2HNG1</accession>
<dbReference type="OrthoDB" id="7428201at2"/>
<protein>
    <submittedName>
        <fullName evidence="1">Uncharacterized protein</fullName>
    </submittedName>
</protein>